<protein>
    <submittedName>
        <fullName evidence="2">Serine/threonine-protein kinase</fullName>
    </submittedName>
</protein>
<organism evidence="2">
    <name type="scientific">Rhizophora mucronata</name>
    <name type="common">Asiatic mangrove</name>
    <dbReference type="NCBI Taxonomy" id="61149"/>
    <lineage>
        <taxon>Eukaryota</taxon>
        <taxon>Viridiplantae</taxon>
        <taxon>Streptophyta</taxon>
        <taxon>Embryophyta</taxon>
        <taxon>Tracheophyta</taxon>
        <taxon>Spermatophyta</taxon>
        <taxon>Magnoliopsida</taxon>
        <taxon>eudicotyledons</taxon>
        <taxon>Gunneridae</taxon>
        <taxon>Pentapetalae</taxon>
        <taxon>rosids</taxon>
        <taxon>fabids</taxon>
        <taxon>Malpighiales</taxon>
        <taxon>Rhizophoraceae</taxon>
        <taxon>Rhizophora</taxon>
    </lineage>
</organism>
<feature type="transmembrane region" description="Helical" evidence="1">
    <location>
        <begin position="40"/>
        <end position="58"/>
    </location>
</feature>
<reference evidence="2" key="1">
    <citation type="submission" date="2018-02" db="EMBL/GenBank/DDBJ databases">
        <title>Rhizophora mucronata_Transcriptome.</title>
        <authorList>
            <person name="Meera S.P."/>
            <person name="Sreeshan A."/>
            <person name="Augustine A."/>
        </authorList>
    </citation>
    <scope>NUCLEOTIDE SEQUENCE</scope>
    <source>
        <tissue evidence="2">Leaf</tissue>
    </source>
</reference>
<accession>A0A2P2K7D5</accession>
<proteinExistence type="predicted"/>
<feature type="transmembrane region" description="Helical" evidence="1">
    <location>
        <begin position="65"/>
        <end position="86"/>
    </location>
</feature>
<evidence type="ECO:0000313" key="2">
    <source>
        <dbReference type="EMBL" id="MBX01601.1"/>
    </source>
</evidence>
<dbReference type="GO" id="GO:0016301">
    <property type="term" value="F:kinase activity"/>
    <property type="evidence" value="ECO:0007669"/>
    <property type="project" value="UniProtKB-KW"/>
</dbReference>
<dbReference type="AlphaFoldDB" id="A0A2P2K7D5"/>
<keyword evidence="1" id="KW-0812">Transmembrane</keyword>
<evidence type="ECO:0000256" key="1">
    <source>
        <dbReference type="SAM" id="Phobius"/>
    </source>
</evidence>
<keyword evidence="1" id="KW-0472">Membrane</keyword>
<keyword evidence="2" id="KW-0418">Kinase</keyword>
<keyword evidence="2" id="KW-0808">Transferase</keyword>
<sequence length="96" mass="10561">MSKFSVAVASISRLNIGSSSNLAWLISSISMFPSVNDGDAFLFILFLSFLSACLAIHLRVKITETIMTIAPHITVILMTTVFLLVFSPSSEYARRM</sequence>
<dbReference type="EMBL" id="GGEC01021117">
    <property type="protein sequence ID" value="MBX01601.1"/>
    <property type="molecule type" value="Transcribed_RNA"/>
</dbReference>
<name>A0A2P2K7D5_RHIMU</name>
<keyword evidence="1" id="KW-1133">Transmembrane helix</keyword>